<dbReference type="AlphaFoldDB" id="A0A9Q3BEK3"/>
<keyword evidence="2" id="KW-1185">Reference proteome</keyword>
<accession>A0A9Q3BEK3</accession>
<dbReference type="EMBL" id="AVOT02000594">
    <property type="protein sequence ID" value="MBW0463592.1"/>
    <property type="molecule type" value="Genomic_DNA"/>
</dbReference>
<comment type="caution">
    <text evidence="1">The sequence shown here is derived from an EMBL/GenBank/DDBJ whole genome shotgun (WGS) entry which is preliminary data.</text>
</comment>
<dbReference type="Proteomes" id="UP000765509">
    <property type="component" value="Unassembled WGS sequence"/>
</dbReference>
<proteinExistence type="predicted"/>
<protein>
    <submittedName>
        <fullName evidence="1">Uncharacterized protein</fullName>
    </submittedName>
</protein>
<organism evidence="1 2">
    <name type="scientific">Austropuccinia psidii MF-1</name>
    <dbReference type="NCBI Taxonomy" id="1389203"/>
    <lineage>
        <taxon>Eukaryota</taxon>
        <taxon>Fungi</taxon>
        <taxon>Dikarya</taxon>
        <taxon>Basidiomycota</taxon>
        <taxon>Pucciniomycotina</taxon>
        <taxon>Pucciniomycetes</taxon>
        <taxon>Pucciniales</taxon>
        <taxon>Sphaerophragmiaceae</taxon>
        <taxon>Austropuccinia</taxon>
    </lineage>
</organism>
<reference evidence="1" key="1">
    <citation type="submission" date="2021-03" db="EMBL/GenBank/DDBJ databases">
        <title>Draft genome sequence of rust myrtle Austropuccinia psidii MF-1, a brazilian biotype.</title>
        <authorList>
            <person name="Quecine M.C."/>
            <person name="Pachon D.M.R."/>
            <person name="Bonatelli M.L."/>
            <person name="Correr F.H."/>
            <person name="Franceschini L.M."/>
            <person name="Leite T.F."/>
            <person name="Margarido G.R.A."/>
            <person name="Almeida C.A."/>
            <person name="Ferrarezi J.A."/>
            <person name="Labate C.A."/>
        </authorList>
    </citation>
    <scope>NUCLEOTIDE SEQUENCE</scope>
    <source>
        <strain evidence="1">MF-1</strain>
    </source>
</reference>
<name>A0A9Q3BEK3_9BASI</name>
<evidence type="ECO:0000313" key="1">
    <source>
        <dbReference type="EMBL" id="MBW0463592.1"/>
    </source>
</evidence>
<evidence type="ECO:0000313" key="2">
    <source>
        <dbReference type="Proteomes" id="UP000765509"/>
    </source>
</evidence>
<sequence>MEEGEYYGTESVPAPVDAYEVTGGKTLGQSNQLLSHCSESSLLSIMQKMTQSIATLPAASSSHVSRLSMKAPDFFEGTKPFKVRSYIQYCKPIFHKDKENVSEDKNKVLYATLFLIGRASKGIKL</sequence>
<gene>
    <name evidence="1" type="ORF">O181_003307</name>
</gene>